<keyword evidence="4" id="KW-0012">Acyltransferase</keyword>
<organism evidence="4 5">
    <name type="scientific">Streptomyces boncukensis</name>
    <dbReference type="NCBI Taxonomy" id="2711219"/>
    <lineage>
        <taxon>Bacteria</taxon>
        <taxon>Bacillati</taxon>
        <taxon>Actinomycetota</taxon>
        <taxon>Actinomycetes</taxon>
        <taxon>Kitasatosporales</taxon>
        <taxon>Streptomycetaceae</taxon>
        <taxon>Streptomyces</taxon>
    </lineage>
</organism>
<dbReference type="AlphaFoldDB" id="A0A6G4WUZ3"/>
<feature type="compositionally biased region" description="Basic residues" evidence="1">
    <location>
        <begin position="339"/>
        <end position="350"/>
    </location>
</feature>
<feature type="transmembrane region" description="Helical" evidence="2">
    <location>
        <begin position="280"/>
        <end position="299"/>
    </location>
</feature>
<keyword evidence="5" id="KW-1185">Reference proteome</keyword>
<evidence type="ECO:0000256" key="2">
    <source>
        <dbReference type="SAM" id="Phobius"/>
    </source>
</evidence>
<evidence type="ECO:0000256" key="1">
    <source>
        <dbReference type="SAM" id="MobiDB-lite"/>
    </source>
</evidence>
<dbReference type="Pfam" id="PF01757">
    <property type="entry name" value="Acyl_transf_3"/>
    <property type="match status" value="1"/>
</dbReference>
<feature type="region of interest" description="Disordered" evidence="1">
    <location>
        <begin position="324"/>
        <end position="350"/>
    </location>
</feature>
<feature type="domain" description="Acyltransferase 3" evidence="3">
    <location>
        <begin position="1"/>
        <end position="295"/>
    </location>
</feature>
<feature type="transmembrane region" description="Helical" evidence="2">
    <location>
        <begin position="208"/>
        <end position="233"/>
    </location>
</feature>
<keyword evidence="2" id="KW-0472">Membrane</keyword>
<keyword evidence="4" id="KW-0808">Transferase</keyword>
<dbReference type="Proteomes" id="UP000477722">
    <property type="component" value="Unassembled WGS sequence"/>
</dbReference>
<gene>
    <name evidence="4" type="ORF">G5C65_09950</name>
</gene>
<accession>A0A6G4WUZ3</accession>
<dbReference type="InterPro" id="IPR052734">
    <property type="entry name" value="Nod_factor_acetyltransferase"/>
</dbReference>
<sequence>MVLVGIGHAWDPLRHDSRTAEALYFLMYTFHMPAFIVISGYLSRSFEGKPNQVKRLITGVAVPYVAIQFVYTFFMRWANDDPDREFHFQNPGFALWFLVALFLWRLTTPIWKSLRWPMPVALGIAVAASVTPSIGSDLNLMRVAQFLPFFVLGLQLRPHHFQLVKRKRMRHIAVPVTLAGFVFAYWAVPRMNKAWFLHDKSAEEMGVPSWVGAVMYLALFGCGLVMTACFLSWVPRRHMWFTALGAGTLYAYLLHIFPIQGSRQFDWYDMDWVDHPLSRVAITVLAGVMMTVLCTPWVTKVFRFMIEPRMEWFFKRDAAALARQREGTPGAGGAGRPSGSHRRPRKTPRE</sequence>
<comment type="caution">
    <text evidence="4">The sequence shown here is derived from an EMBL/GenBank/DDBJ whole genome shotgun (WGS) entry which is preliminary data.</text>
</comment>
<dbReference type="GO" id="GO:0016747">
    <property type="term" value="F:acyltransferase activity, transferring groups other than amino-acyl groups"/>
    <property type="evidence" value="ECO:0007669"/>
    <property type="project" value="InterPro"/>
</dbReference>
<keyword evidence="2" id="KW-1133">Transmembrane helix</keyword>
<feature type="transmembrane region" description="Helical" evidence="2">
    <location>
        <begin position="86"/>
        <end position="104"/>
    </location>
</feature>
<proteinExistence type="predicted"/>
<feature type="transmembrane region" description="Helical" evidence="2">
    <location>
        <begin position="240"/>
        <end position="260"/>
    </location>
</feature>
<reference evidence="4 5" key="1">
    <citation type="submission" date="2020-02" db="EMBL/GenBank/DDBJ databases">
        <title>Whole-genome analyses of novel actinobacteria.</title>
        <authorList>
            <person name="Sahin N."/>
            <person name="Tatar D."/>
        </authorList>
    </citation>
    <scope>NUCLEOTIDE SEQUENCE [LARGE SCALE GENOMIC DNA]</scope>
    <source>
        <strain evidence="4 5">SB3404</strain>
    </source>
</reference>
<evidence type="ECO:0000313" key="5">
    <source>
        <dbReference type="Proteomes" id="UP000477722"/>
    </source>
</evidence>
<name>A0A6G4WUZ3_9ACTN</name>
<keyword evidence="2" id="KW-0812">Transmembrane</keyword>
<evidence type="ECO:0000313" key="4">
    <source>
        <dbReference type="EMBL" id="NGO68672.1"/>
    </source>
</evidence>
<feature type="transmembrane region" description="Helical" evidence="2">
    <location>
        <begin position="55"/>
        <end position="74"/>
    </location>
</feature>
<dbReference type="EMBL" id="JAAKZZ010000071">
    <property type="protein sequence ID" value="NGO68672.1"/>
    <property type="molecule type" value="Genomic_DNA"/>
</dbReference>
<dbReference type="PANTHER" id="PTHR37312:SF1">
    <property type="entry name" value="MEMBRANE-BOUND ACYLTRANSFERASE YKRP-RELATED"/>
    <property type="match status" value="1"/>
</dbReference>
<feature type="transmembrane region" description="Helical" evidence="2">
    <location>
        <begin position="22"/>
        <end position="43"/>
    </location>
</feature>
<dbReference type="PANTHER" id="PTHR37312">
    <property type="entry name" value="MEMBRANE-BOUND ACYLTRANSFERASE YKRP-RELATED"/>
    <property type="match status" value="1"/>
</dbReference>
<dbReference type="InterPro" id="IPR002656">
    <property type="entry name" value="Acyl_transf_3_dom"/>
</dbReference>
<evidence type="ECO:0000259" key="3">
    <source>
        <dbReference type="Pfam" id="PF01757"/>
    </source>
</evidence>
<protein>
    <submittedName>
        <fullName evidence="4">Acyltransferase family protein</fullName>
    </submittedName>
</protein>
<feature type="transmembrane region" description="Helical" evidence="2">
    <location>
        <begin position="169"/>
        <end position="188"/>
    </location>
</feature>